<reference evidence="5 6" key="2">
    <citation type="submission" date="2019-01" db="EMBL/GenBank/DDBJ databases">
        <authorList>
            <person name="Li Y."/>
        </authorList>
    </citation>
    <scope>NUCLEOTIDE SEQUENCE [LARGE SCALE GENOMIC DNA]</scope>
    <source>
        <strain evidence="5 6">D19-10-3-21</strain>
    </source>
</reference>
<sequence length="129" mass="13951">MKNDYTDSAASTALAAGQKTYNNAIDYDDFGQPLTNITQKLKEQGKATGTVTTVPISHATPAGFGAQNISRNNYGELSQQQIDFNYVVTAAYDWVEANSSWDETLLIVPTDHGNGLLLGPDSDTITFSR</sequence>
<evidence type="ECO:0000256" key="1">
    <source>
        <dbReference type="ARBA" id="ARBA00022553"/>
    </source>
</evidence>
<dbReference type="Pfam" id="PF00245">
    <property type="entry name" value="Alk_phosphatase"/>
    <property type="match status" value="1"/>
</dbReference>
<protein>
    <recommendedName>
        <fullName evidence="7">Alkaline phosphatase</fullName>
    </recommendedName>
</protein>
<dbReference type="SUPFAM" id="SSF53649">
    <property type="entry name" value="Alkaline phosphatase-like"/>
    <property type="match status" value="1"/>
</dbReference>
<comment type="similarity">
    <text evidence="4">Belongs to the alkaline phosphatase family.</text>
</comment>
<comment type="caution">
    <text evidence="5">The sequence shown here is derived from an EMBL/GenBank/DDBJ whole genome shotgun (WGS) entry which is preliminary data.</text>
</comment>
<reference evidence="5 6" key="1">
    <citation type="submission" date="2019-01" db="EMBL/GenBank/DDBJ databases">
        <title>Sinorhodobacter populi sp. nov. isolated from the symptomatic bark tissue of Populus euramericana canker.</title>
        <authorList>
            <person name="Xu G."/>
        </authorList>
    </citation>
    <scope>NUCLEOTIDE SEQUENCE [LARGE SCALE GENOMIC DNA]</scope>
    <source>
        <strain evidence="5 6">D19-10-3-21</strain>
    </source>
</reference>
<dbReference type="PRINTS" id="PR00113">
    <property type="entry name" value="ALKPHPHTASE"/>
</dbReference>
<dbReference type="Gene3D" id="3.40.720.10">
    <property type="entry name" value="Alkaline Phosphatase, subunit A"/>
    <property type="match status" value="2"/>
</dbReference>
<dbReference type="Proteomes" id="UP000285295">
    <property type="component" value="Unassembled WGS sequence"/>
</dbReference>
<evidence type="ECO:0000256" key="3">
    <source>
        <dbReference type="PIRSR" id="PIRSR601952-2"/>
    </source>
</evidence>
<evidence type="ECO:0000256" key="2">
    <source>
        <dbReference type="PIRSR" id="PIRSR601952-1"/>
    </source>
</evidence>
<feature type="active site" description="Phosphoserine intermediate" evidence="2">
    <location>
        <position position="8"/>
    </location>
</feature>
<dbReference type="AlphaFoldDB" id="A0A443K4R6"/>
<proteinExistence type="inferred from homology"/>
<organism evidence="5 6">
    <name type="scientific">Paenirhodobacter populi</name>
    <dbReference type="NCBI Taxonomy" id="2306993"/>
    <lineage>
        <taxon>Bacteria</taxon>
        <taxon>Pseudomonadati</taxon>
        <taxon>Pseudomonadota</taxon>
        <taxon>Alphaproteobacteria</taxon>
        <taxon>Rhodobacterales</taxon>
        <taxon>Rhodobacter group</taxon>
        <taxon>Paenirhodobacter</taxon>
    </lineage>
</organism>
<evidence type="ECO:0008006" key="7">
    <source>
        <dbReference type="Google" id="ProtNLM"/>
    </source>
</evidence>
<evidence type="ECO:0000313" key="5">
    <source>
        <dbReference type="EMBL" id="RWR27744.1"/>
    </source>
</evidence>
<evidence type="ECO:0000313" key="6">
    <source>
        <dbReference type="Proteomes" id="UP000285295"/>
    </source>
</evidence>
<dbReference type="InterPro" id="IPR017850">
    <property type="entry name" value="Alkaline_phosphatase_core_sf"/>
</dbReference>
<dbReference type="PANTHER" id="PTHR11596:SF5">
    <property type="entry name" value="ALKALINE PHOSPHATASE"/>
    <property type="match status" value="1"/>
</dbReference>
<comment type="cofactor">
    <cofactor evidence="3">
        <name>Mg(2+)</name>
        <dbReference type="ChEBI" id="CHEBI:18420"/>
    </cofactor>
    <text evidence="3">Binds 1 Mg(2+) ion.</text>
</comment>
<keyword evidence="1" id="KW-0597">Phosphoprotein</keyword>
<keyword evidence="3" id="KW-0460">Magnesium</keyword>
<accession>A0A443K4R6</accession>
<dbReference type="PANTHER" id="PTHR11596">
    <property type="entry name" value="ALKALINE PHOSPHATASE"/>
    <property type="match status" value="1"/>
</dbReference>
<dbReference type="RefSeq" id="WP_128238138.1">
    <property type="nucleotide sequence ID" value="NZ_SAUX01000019.1"/>
</dbReference>
<feature type="binding site" evidence="3">
    <location>
        <position position="60"/>
    </location>
    <ligand>
        <name>Mg(2+)</name>
        <dbReference type="ChEBI" id="CHEBI:18420"/>
    </ligand>
</feature>
<name>A0A443K4R6_9RHOB</name>
<dbReference type="InterPro" id="IPR001952">
    <property type="entry name" value="Alkaline_phosphatase"/>
</dbReference>
<feature type="binding site" evidence="3">
    <location>
        <position position="58"/>
    </location>
    <ligand>
        <name>Mg(2+)</name>
        <dbReference type="ChEBI" id="CHEBI:18420"/>
    </ligand>
</feature>
<dbReference type="OrthoDB" id="9794455at2"/>
<dbReference type="EMBL" id="SAUX01000019">
    <property type="protein sequence ID" value="RWR27744.1"/>
    <property type="molecule type" value="Genomic_DNA"/>
</dbReference>
<dbReference type="GO" id="GO:0046872">
    <property type="term" value="F:metal ion binding"/>
    <property type="evidence" value="ECO:0007669"/>
    <property type="project" value="UniProtKB-KW"/>
</dbReference>
<gene>
    <name evidence="5" type="ORF">D2T31_15925</name>
</gene>
<keyword evidence="3" id="KW-0479">Metal-binding</keyword>
<dbReference type="GO" id="GO:0004035">
    <property type="term" value="F:alkaline phosphatase activity"/>
    <property type="evidence" value="ECO:0007669"/>
    <property type="project" value="TreeGrafter"/>
</dbReference>
<evidence type="ECO:0000256" key="4">
    <source>
        <dbReference type="RuleBase" id="RU003946"/>
    </source>
</evidence>